<dbReference type="InParanoid" id="A0A6L2PXJ8"/>
<evidence type="ECO:0000256" key="5">
    <source>
        <dbReference type="ARBA" id="ARBA00023180"/>
    </source>
</evidence>
<dbReference type="AlphaFoldDB" id="A0A6L2PXJ8"/>
<feature type="transmembrane region" description="Helical" evidence="7">
    <location>
        <begin position="586"/>
        <end position="605"/>
    </location>
</feature>
<dbReference type="GO" id="GO:0004930">
    <property type="term" value="F:G protein-coupled receptor activity"/>
    <property type="evidence" value="ECO:0007669"/>
    <property type="project" value="InterPro"/>
</dbReference>
<keyword evidence="5" id="KW-0325">Glycoprotein</keyword>
<feature type="transmembrane region" description="Helical" evidence="7">
    <location>
        <begin position="693"/>
        <end position="715"/>
    </location>
</feature>
<dbReference type="PANTHER" id="PTHR24060">
    <property type="entry name" value="METABOTROPIC GLUTAMATE RECEPTOR"/>
    <property type="match status" value="1"/>
</dbReference>
<dbReference type="Pfam" id="PF01094">
    <property type="entry name" value="ANF_receptor"/>
    <property type="match status" value="1"/>
</dbReference>
<keyword evidence="2 7" id="KW-0812">Transmembrane</keyword>
<dbReference type="InterPro" id="IPR017978">
    <property type="entry name" value="GPCR_3_C"/>
</dbReference>
<keyword evidence="4 7" id="KW-0472">Membrane</keyword>
<dbReference type="SUPFAM" id="SSF53822">
    <property type="entry name" value="Periplasmic binding protein-like I"/>
    <property type="match status" value="1"/>
</dbReference>
<feature type="transmembrane region" description="Helical" evidence="7">
    <location>
        <begin position="659"/>
        <end position="681"/>
    </location>
</feature>
<dbReference type="InterPro" id="IPR050726">
    <property type="entry name" value="mGluR"/>
</dbReference>
<feature type="transmembrane region" description="Helical" evidence="7">
    <location>
        <begin position="721"/>
        <end position="741"/>
    </location>
</feature>
<dbReference type="Gene3D" id="3.40.50.2300">
    <property type="match status" value="2"/>
</dbReference>
<evidence type="ECO:0008006" key="12">
    <source>
        <dbReference type="Google" id="ProtNLM"/>
    </source>
</evidence>
<feature type="transmembrane region" description="Helical" evidence="7">
    <location>
        <begin position="617"/>
        <end position="639"/>
    </location>
</feature>
<feature type="domain" description="G-protein coupled receptors family 3 profile" evidence="8">
    <location>
        <begin position="504"/>
        <end position="743"/>
    </location>
</feature>
<feature type="region of interest" description="Disordered" evidence="6">
    <location>
        <begin position="793"/>
        <end position="858"/>
    </location>
</feature>
<feature type="compositionally biased region" description="Low complexity" evidence="6">
    <location>
        <begin position="809"/>
        <end position="818"/>
    </location>
</feature>
<dbReference type="InterPro" id="IPR028082">
    <property type="entry name" value="Peripla_BP_I"/>
</dbReference>
<evidence type="ECO:0000256" key="4">
    <source>
        <dbReference type="ARBA" id="ARBA00023136"/>
    </source>
</evidence>
<evidence type="ECO:0000256" key="7">
    <source>
        <dbReference type="SAM" id="Phobius"/>
    </source>
</evidence>
<dbReference type="OrthoDB" id="9880600at2759"/>
<evidence type="ECO:0000256" key="6">
    <source>
        <dbReference type="SAM" id="MobiDB-lite"/>
    </source>
</evidence>
<evidence type="ECO:0000259" key="9">
    <source>
        <dbReference type="Pfam" id="PF01094"/>
    </source>
</evidence>
<feature type="transmembrane region" description="Helical" evidence="7">
    <location>
        <begin position="543"/>
        <end position="566"/>
    </location>
</feature>
<feature type="transmembrane region" description="Helical" evidence="7">
    <location>
        <begin position="507"/>
        <end position="531"/>
    </location>
</feature>
<evidence type="ECO:0000256" key="3">
    <source>
        <dbReference type="ARBA" id="ARBA00022989"/>
    </source>
</evidence>
<dbReference type="InterPro" id="IPR001828">
    <property type="entry name" value="ANF_lig-bd_rcpt"/>
</dbReference>
<dbReference type="InterPro" id="IPR002956">
    <property type="entry name" value="Bride_of_7less"/>
</dbReference>
<protein>
    <recommendedName>
        <fullName evidence="12">G-protein coupled receptors family 3 profile domain-containing protein</fullName>
    </recommendedName>
</protein>
<feature type="domain" description="Receptor ligand binding region" evidence="9">
    <location>
        <begin position="96"/>
        <end position="294"/>
    </location>
</feature>
<dbReference type="Proteomes" id="UP000502823">
    <property type="component" value="Unassembled WGS sequence"/>
</dbReference>
<accession>A0A6L2PXJ8</accession>
<dbReference type="GO" id="GO:0016020">
    <property type="term" value="C:membrane"/>
    <property type="evidence" value="ECO:0007669"/>
    <property type="project" value="UniProtKB-SubCell"/>
</dbReference>
<organism evidence="10 11">
    <name type="scientific">Coptotermes formosanus</name>
    <name type="common">Formosan subterranean termite</name>
    <dbReference type="NCBI Taxonomy" id="36987"/>
    <lineage>
        <taxon>Eukaryota</taxon>
        <taxon>Metazoa</taxon>
        <taxon>Ecdysozoa</taxon>
        <taxon>Arthropoda</taxon>
        <taxon>Hexapoda</taxon>
        <taxon>Insecta</taxon>
        <taxon>Pterygota</taxon>
        <taxon>Neoptera</taxon>
        <taxon>Polyneoptera</taxon>
        <taxon>Dictyoptera</taxon>
        <taxon>Blattodea</taxon>
        <taxon>Blattoidea</taxon>
        <taxon>Termitoidae</taxon>
        <taxon>Rhinotermitidae</taxon>
        <taxon>Coptotermes</taxon>
    </lineage>
</organism>
<dbReference type="GO" id="GO:0005118">
    <property type="term" value="F:sevenless binding"/>
    <property type="evidence" value="ECO:0007669"/>
    <property type="project" value="InterPro"/>
</dbReference>
<evidence type="ECO:0000256" key="1">
    <source>
        <dbReference type="ARBA" id="ARBA00004141"/>
    </source>
</evidence>
<evidence type="ECO:0000256" key="2">
    <source>
        <dbReference type="ARBA" id="ARBA00022692"/>
    </source>
</evidence>
<dbReference type="FunCoup" id="A0A6L2PXJ8">
    <property type="interactions" value="61"/>
</dbReference>
<dbReference type="Pfam" id="PF00003">
    <property type="entry name" value="7tm_3"/>
    <property type="match status" value="1"/>
</dbReference>
<keyword evidence="3 7" id="KW-1133">Transmembrane helix</keyword>
<sequence>MDISTQRKDNGLKEWRTGVRCSPKLMEVGKFFAILMCLEVIPGSLWAEKDPCEVPSTSVTIQGDATIISLFDVHKEPNCSSLVRRGLHEMLSAMWVVKELNKQNFIPGVRLDLLLYDACSDPQLARKALEKGLQENKCHNAYPLGIVTTPSISSHVKELVANSHLPIFKTGSEHHLVVATLTVTLLSALKWTHISITLAPSSEIISTFGQVASSQGICIRHHAVISDTKNRAWVKAFETSEPGETRQVAVVFGSSDGIVETMQAARHYNMSAVLQWLFVLLDMPRDLSFLENLPRDSLIVTPQASVIQEIERTVGSTEKMNSNYSLTPAITSSPLFLEVASPIVNISGVLRSAQTRYCKATMKNSSPGLCRHLPPFDQLSSQSASHSNHLPDKNIKPLLLSKIFNNISFYSLHRVKGVSELDLEEIGTFQYYYNNTVLFKLESEEINVTMILDFDSDTEEQSKCRNSNSSCRDFCTNTEQDQQDQKSVTSRNEGILTLPITWRQEPWVAAVASIAAVGITCSFAICVFMLIRICKGDVLEGNPCFSFLLLIAINCTYSSILPFSFVSNEPYHRGVICGSRVFGTSVSYALLFSIMLSRSFMLASCDQDGGFMSHVNGYLQTVLCFFIAGVQLALSVQFWAINSTFLGSHQCSSIYEGHLLLLLLCYDMFLLLLLVCTSPFIARSKRNYQEGMYFTVASIICLIVFIGWSTAYVLVPRGWQDAAITGGLVATATAILVTVFIPRTYLMMTAIVRDHLASALPSLAYTSTTSIQDINYRSTQVLYDSVTPHPLVRPSEVTGQVNPSFYSEQPQSPQDSSPGTSTKQPNSQTGYGDRRTMAPENTYEQYGTPPSPHKVTRF</sequence>
<comment type="caution">
    <text evidence="10">The sequence shown here is derived from an EMBL/GenBank/DDBJ whole genome shotgun (WGS) entry which is preliminary data.</text>
</comment>
<dbReference type="GO" id="GO:0007601">
    <property type="term" value="P:visual perception"/>
    <property type="evidence" value="ECO:0007669"/>
    <property type="project" value="InterPro"/>
</dbReference>
<evidence type="ECO:0000313" key="10">
    <source>
        <dbReference type="EMBL" id="GFG34497.1"/>
    </source>
</evidence>
<keyword evidence="11" id="KW-1185">Reference proteome</keyword>
<feature type="compositionally biased region" description="Polar residues" evidence="6">
    <location>
        <begin position="819"/>
        <end position="830"/>
    </location>
</feature>
<evidence type="ECO:0000313" key="11">
    <source>
        <dbReference type="Proteomes" id="UP000502823"/>
    </source>
</evidence>
<dbReference type="PRINTS" id="PR01223">
    <property type="entry name" value="BRIDEOF7LESS"/>
</dbReference>
<gene>
    <name evidence="10" type="ORF">Cfor_06433</name>
</gene>
<feature type="compositionally biased region" description="Polar residues" evidence="6">
    <location>
        <begin position="797"/>
        <end position="808"/>
    </location>
</feature>
<comment type="subcellular location">
    <subcellularLocation>
        <location evidence="1">Membrane</location>
        <topology evidence="1">Multi-pass membrane protein</topology>
    </subcellularLocation>
</comment>
<evidence type="ECO:0000259" key="8">
    <source>
        <dbReference type="Pfam" id="PF00003"/>
    </source>
</evidence>
<reference evidence="11" key="1">
    <citation type="submission" date="2020-01" db="EMBL/GenBank/DDBJ databases">
        <title>Draft genome sequence of the Termite Coptotermes fromosanus.</title>
        <authorList>
            <person name="Itakura S."/>
            <person name="Yosikawa Y."/>
            <person name="Umezawa K."/>
        </authorList>
    </citation>
    <scope>NUCLEOTIDE SEQUENCE [LARGE SCALE GENOMIC DNA]</scope>
</reference>
<dbReference type="EMBL" id="BLKM01011808">
    <property type="protein sequence ID" value="GFG34497.1"/>
    <property type="molecule type" value="Genomic_DNA"/>
</dbReference>
<name>A0A6L2PXJ8_COPFO</name>
<proteinExistence type="predicted"/>